<dbReference type="GeneID" id="22915560"/>
<comment type="caution">
    <text evidence="1">The sequence shown here is derived from an EMBL/GenBank/DDBJ whole genome shotgun (WGS) entry which is preliminary data.</text>
</comment>
<accession>A0A023AZ22</accession>
<organism evidence="1 2">
    <name type="scientific">Gregarina niphandrodes</name>
    <name type="common">Septate eugregarine</name>
    <dbReference type="NCBI Taxonomy" id="110365"/>
    <lineage>
        <taxon>Eukaryota</taxon>
        <taxon>Sar</taxon>
        <taxon>Alveolata</taxon>
        <taxon>Apicomplexa</taxon>
        <taxon>Conoidasida</taxon>
        <taxon>Gregarinasina</taxon>
        <taxon>Eugregarinorida</taxon>
        <taxon>Gregarinidae</taxon>
        <taxon>Gregarina</taxon>
    </lineage>
</organism>
<gene>
    <name evidence="1" type="ORF">GNI_160520</name>
</gene>
<sequence>MRGPRSCPVEYCRSLVSMLAGHEAFGMGLWGRSLFFQGLAEDRAARDLERRLWDSDDMKVLEWFERQVIYAQGPSVGAVVTHGMVEEYEQRSETSFTAVLEWLVPRFWSESKNSDRASAVVSRLREAYKASVLPESWFACQPESLPSWAPRSIFQGGLRSAATVAYWAYYLDTRDAMSPEQRLWNLSILARWSPAQALIHAFSDMKEHFQSIRDDREDHPTAVIKQALGLWCKHNGVDFGGATSRRVTNDLQDLARQLTIIRNGPVDSAMDLYESRLGKWVKLAALEIATSKHHYCSFLYRRYRDSMISTYFADLIHWKVPESKKRFPVACPFPFSFSRVGHTWLRYAVRLEEQFVRRLIHLLIEEHVVETGHTHEAIVWELCYQKSFRFSAPKDKFNQLYDRALNDAIVQVSIERAFDRAWKLGCAAITTMYDVSAVTNAPLLAQFPALERTTPESFTSQP</sequence>
<evidence type="ECO:0000313" key="1">
    <source>
        <dbReference type="EMBL" id="EZG43748.1"/>
    </source>
</evidence>
<keyword evidence="2" id="KW-1185">Reference proteome</keyword>
<evidence type="ECO:0000313" key="2">
    <source>
        <dbReference type="Proteomes" id="UP000019763"/>
    </source>
</evidence>
<protein>
    <submittedName>
        <fullName evidence="1">Uncharacterized protein</fullName>
    </submittedName>
</protein>
<dbReference type="AlphaFoldDB" id="A0A023AZ22"/>
<dbReference type="RefSeq" id="XP_011134641.1">
    <property type="nucleotide sequence ID" value="XM_011136339.1"/>
</dbReference>
<proteinExistence type="predicted"/>
<dbReference type="Proteomes" id="UP000019763">
    <property type="component" value="Unassembled WGS sequence"/>
</dbReference>
<dbReference type="EMBL" id="AFNH02001197">
    <property type="protein sequence ID" value="EZG43748.1"/>
    <property type="molecule type" value="Genomic_DNA"/>
</dbReference>
<name>A0A023AZ22_GRENI</name>
<reference evidence="1" key="1">
    <citation type="submission" date="2013-12" db="EMBL/GenBank/DDBJ databases">
        <authorList>
            <person name="Omoto C.K."/>
            <person name="Sibley D."/>
            <person name="Venepally P."/>
            <person name="Hadjithomas M."/>
            <person name="Karamycheva S."/>
            <person name="Brunk B."/>
            <person name="Roos D."/>
            <person name="Caler E."/>
            <person name="Lorenzi H."/>
        </authorList>
    </citation>
    <scope>NUCLEOTIDE SEQUENCE</scope>
</reference>
<dbReference type="VEuPathDB" id="CryptoDB:GNI_160520"/>